<feature type="disulfide bond" evidence="6">
    <location>
        <begin position="164"/>
        <end position="190"/>
    </location>
</feature>
<dbReference type="InterPro" id="IPR000562">
    <property type="entry name" value="FN_type2_dom"/>
</dbReference>
<feature type="disulfide bond" evidence="6">
    <location>
        <begin position="219"/>
        <end position="245"/>
    </location>
</feature>
<feature type="disulfide bond" evidence="6">
    <location>
        <begin position="59"/>
        <end position="85"/>
    </location>
</feature>
<comment type="subcellular location">
    <subcellularLocation>
        <location evidence="1">Secreted</location>
    </subcellularLocation>
</comment>
<dbReference type="PROSITE" id="PS00023">
    <property type="entry name" value="FN2_1"/>
    <property type="match status" value="2"/>
</dbReference>
<organism evidence="8 9">
    <name type="scientific">Chelonia mydas</name>
    <name type="common">Green sea-turtle</name>
    <name type="synonym">Chelonia agassizi</name>
    <dbReference type="NCBI Taxonomy" id="8469"/>
    <lineage>
        <taxon>Eukaryota</taxon>
        <taxon>Metazoa</taxon>
        <taxon>Chordata</taxon>
        <taxon>Craniata</taxon>
        <taxon>Vertebrata</taxon>
        <taxon>Euteleostomi</taxon>
        <taxon>Archelosauria</taxon>
        <taxon>Testudinata</taxon>
        <taxon>Testudines</taxon>
        <taxon>Cryptodira</taxon>
        <taxon>Durocryptodira</taxon>
        <taxon>Americhelydia</taxon>
        <taxon>Chelonioidea</taxon>
        <taxon>Cheloniidae</taxon>
        <taxon>Chelonia</taxon>
    </lineage>
</organism>
<keyword evidence="3" id="KW-0964">Secreted</keyword>
<feature type="domain" description="Fibronectin type-II" evidence="7">
    <location>
        <begin position="448"/>
        <end position="496"/>
    </location>
</feature>
<evidence type="ECO:0000256" key="3">
    <source>
        <dbReference type="ARBA" id="ARBA00022525"/>
    </source>
</evidence>
<evidence type="ECO:0000256" key="6">
    <source>
        <dbReference type="PROSITE-ProRule" id="PRU00479"/>
    </source>
</evidence>
<dbReference type="EMBL" id="KB561900">
    <property type="protein sequence ID" value="EMP28653.1"/>
    <property type="molecule type" value="Genomic_DNA"/>
</dbReference>
<feature type="disulfide bond" evidence="6">
    <location>
        <begin position="178"/>
        <end position="205"/>
    </location>
</feature>
<dbReference type="FunFam" id="2.10.10.10:FF:000001">
    <property type="entry name" value="Fibronectin 1a isoform 1"/>
    <property type="match status" value="3"/>
</dbReference>
<dbReference type="STRING" id="8469.M7B910"/>
<dbReference type="PROSITE" id="PS51092">
    <property type="entry name" value="FN2_2"/>
    <property type="match status" value="9"/>
</dbReference>
<accession>M7B910</accession>
<evidence type="ECO:0000256" key="4">
    <source>
        <dbReference type="ARBA" id="ARBA00022737"/>
    </source>
</evidence>
<dbReference type="Gene3D" id="2.10.10.10">
    <property type="entry name" value="Fibronectin, type II, collagen-binding"/>
    <property type="match status" value="9"/>
</dbReference>
<dbReference type="PANTHER" id="PTHR22918:SF1">
    <property type="entry name" value="FIBRONECTIN TYPE-II DOMAIN-CONTAINING PROTEIN"/>
    <property type="match status" value="1"/>
</dbReference>
<evidence type="ECO:0000259" key="7">
    <source>
        <dbReference type="PROSITE" id="PS51092"/>
    </source>
</evidence>
<keyword evidence="4" id="KW-0677">Repeat</keyword>
<evidence type="ECO:0000256" key="2">
    <source>
        <dbReference type="ARBA" id="ARBA00010011"/>
    </source>
</evidence>
<gene>
    <name evidence="8" type="ORF">UY3_14228</name>
</gene>
<comment type="caution">
    <text evidence="6">Lacks conserved residue(s) required for the propagation of feature annotation.</text>
</comment>
<dbReference type="SMR" id="M7B910"/>
<feature type="disulfide bond" evidence="6">
    <location>
        <begin position="296"/>
        <end position="323"/>
    </location>
</feature>
<sequence length="496" mass="55862">ADTAPCVFPFTYKGKVYTACTTEDSSRPWCATTANYDQDKAYRFCSEEAYGGNAGGQPCFFPFVDQGHTFRTCTTERSQGALPWCSTTANYDADQRWSYCPDTMLGGNSEGPCTFPFSYKGREYTACTTDDSKRPWCATTSNYEADHKWRYCGTAGGNSDSSPCVFPFIYKDKTYHSCTAVNDKMGRPWCATTPNYDKDHLWRFCLSKAYGGNSNGQRCMFPFVYKNQLFHSCTNAGDKMGNFWCATTHNYDQDKLWSYCPDISNVSSLFVFLGGNAAGKSCAFPFLYNKQMHHTCTSDGASSGKLWCSTTRNYDVDKKWTYCSTPGSDAAPCVFPFTYNVKGKTHHSCTAVDDQMGRPWCATTPNYDKDHLRRFCFSEVLGGKAAGKSCAFPFLYNKQMHHTCTSDGESSEKLWCSTTRNYDVDKKWTYCSTPGKAGGGGSYYDRPSHGKPCVFPFIYKKFKFHTCTNLEEASGKFWCSSTDNYDRDHQWSYCPA</sequence>
<dbReference type="CDD" id="cd00062">
    <property type="entry name" value="FN2"/>
    <property type="match status" value="9"/>
</dbReference>
<feature type="domain" description="Fibronectin type-II" evidence="7">
    <location>
        <begin position="277"/>
        <end position="325"/>
    </location>
</feature>
<dbReference type="FunFam" id="2.10.10.10:FF:000003">
    <property type="entry name" value="binder of sperm protein homolog 1"/>
    <property type="match status" value="2"/>
</dbReference>
<evidence type="ECO:0000256" key="5">
    <source>
        <dbReference type="ARBA" id="ARBA00023157"/>
    </source>
</evidence>
<dbReference type="InterPro" id="IPR013806">
    <property type="entry name" value="Kringle-like"/>
</dbReference>
<feature type="domain" description="Fibronectin type-II" evidence="7">
    <location>
        <begin position="214"/>
        <end position="262"/>
    </location>
</feature>
<proteinExistence type="inferred from homology"/>
<dbReference type="GO" id="GO:0008201">
    <property type="term" value="F:heparin binding"/>
    <property type="evidence" value="ECO:0007669"/>
    <property type="project" value="TreeGrafter"/>
</dbReference>
<dbReference type="Proteomes" id="UP000031443">
    <property type="component" value="Unassembled WGS sequence"/>
</dbReference>
<dbReference type="GO" id="GO:0009986">
    <property type="term" value="C:cell surface"/>
    <property type="evidence" value="ECO:0007669"/>
    <property type="project" value="TreeGrafter"/>
</dbReference>
<feature type="disulfide bond" evidence="6">
    <location>
        <begin position="349"/>
        <end position="376"/>
    </location>
</feature>
<feature type="disulfide bond" evidence="6">
    <location>
        <begin position="73"/>
        <end position="100"/>
    </location>
</feature>
<dbReference type="GO" id="GO:0005576">
    <property type="term" value="C:extracellular region"/>
    <property type="evidence" value="ECO:0007669"/>
    <property type="project" value="UniProtKB-SubCell"/>
</dbReference>
<feature type="disulfide bond" evidence="6">
    <location>
        <begin position="404"/>
        <end position="431"/>
    </location>
</feature>
<dbReference type="AlphaFoldDB" id="M7B910"/>
<dbReference type="FunFam" id="2.10.10.10:FF:000011">
    <property type="entry name" value="Uncharacterized protein"/>
    <property type="match status" value="1"/>
</dbReference>
<feature type="disulfide bond" evidence="6">
    <location>
        <begin position="282"/>
        <end position="308"/>
    </location>
</feature>
<feature type="domain" description="Fibronectin type-II" evidence="7">
    <location>
        <begin position="54"/>
        <end position="102"/>
    </location>
</feature>
<dbReference type="SMART" id="SM00059">
    <property type="entry name" value="FN2"/>
    <property type="match status" value="9"/>
</dbReference>
<dbReference type="PRINTS" id="PR00013">
    <property type="entry name" value="FNTYPEII"/>
</dbReference>
<feature type="disulfide bond" evidence="6">
    <location>
        <begin position="390"/>
        <end position="416"/>
    </location>
</feature>
<comment type="similarity">
    <text evidence="2">Belongs to the seminal plasma protein family.</text>
</comment>
<feature type="domain" description="Fibronectin type-II" evidence="7">
    <location>
        <begin position="385"/>
        <end position="433"/>
    </location>
</feature>
<dbReference type="GO" id="GO:0031012">
    <property type="term" value="C:extracellular matrix"/>
    <property type="evidence" value="ECO:0007669"/>
    <property type="project" value="UniProtKB-ARBA"/>
</dbReference>
<evidence type="ECO:0000256" key="1">
    <source>
        <dbReference type="ARBA" id="ARBA00004613"/>
    </source>
</evidence>
<feature type="disulfide bond" evidence="6">
    <location>
        <begin position="467"/>
        <end position="494"/>
    </location>
</feature>
<dbReference type="InterPro" id="IPR036943">
    <property type="entry name" value="FN_type2_sf"/>
</dbReference>
<dbReference type="FunFam" id="2.10.10.10:FF:000009">
    <property type="entry name" value="Epididymal sperm-binding protein 1"/>
    <property type="match status" value="1"/>
</dbReference>
<keyword evidence="9" id="KW-1185">Reference proteome</keyword>
<dbReference type="SUPFAM" id="SSF57440">
    <property type="entry name" value="Kringle-like"/>
    <property type="match status" value="9"/>
</dbReference>
<feature type="domain" description="Fibronectin type-II" evidence="7">
    <location>
        <begin position="108"/>
        <end position="154"/>
    </location>
</feature>
<feature type="domain" description="Fibronectin type-II" evidence="7">
    <location>
        <begin position="159"/>
        <end position="207"/>
    </location>
</feature>
<feature type="domain" description="Fibronectin type-II" evidence="7">
    <location>
        <begin position="1"/>
        <end position="47"/>
    </location>
</feature>
<evidence type="ECO:0000313" key="9">
    <source>
        <dbReference type="Proteomes" id="UP000031443"/>
    </source>
</evidence>
<evidence type="ECO:0000313" key="8">
    <source>
        <dbReference type="EMBL" id="EMP28653.1"/>
    </source>
</evidence>
<feature type="disulfide bond" evidence="6">
    <location>
        <begin position="453"/>
        <end position="479"/>
    </location>
</feature>
<feature type="domain" description="Fibronectin type-II" evidence="7">
    <location>
        <begin position="328"/>
        <end position="378"/>
    </location>
</feature>
<keyword evidence="5 6" id="KW-1015">Disulfide bond</keyword>
<dbReference type="PANTHER" id="PTHR22918">
    <property type="entry name" value="SEMINAL PLASMA PROTEIN"/>
    <property type="match status" value="1"/>
</dbReference>
<dbReference type="InterPro" id="IPR051666">
    <property type="entry name" value="SP_Capacitation_Regulator"/>
</dbReference>
<feature type="disulfide bond" evidence="6">
    <location>
        <begin position="233"/>
        <end position="260"/>
    </location>
</feature>
<dbReference type="Pfam" id="PF00040">
    <property type="entry name" value="fn2"/>
    <property type="match status" value="9"/>
</dbReference>
<protein>
    <submittedName>
        <fullName evidence="8">Matrix metalloproteinase-9</fullName>
    </submittedName>
</protein>
<name>M7B910_CHEMY</name>
<reference evidence="9" key="1">
    <citation type="journal article" date="2013" name="Nat. Genet.">
        <title>The draft genomes of soft-shell turtle and green sea turtle yield insights into the development and evolution of the turtle-specific body plan.</title>
        <authorList>
            <person name="Wang Z."/>
            <person name="Pascual-Anaya J."/>
            <person name="Zadissa A."/>
            <person name="Li W."/>
            <person name="Niimura Y."/>
            <person name="Huang Z."/>
            <person name="Li C."/>
            <person name="White S."/>
            <person name="Xiong Z."/>
            <person name="Fang D."/>
            <person name="Wang B."/>
            <person name="Ming Y."/>
            <person name="Chen Y."/>
            <person name="Zheng Y."/>
            <person name="Kuraku S."/>
            <person name="Pignatelli M."/>
            <person name="Herrero J."/>
            <person name="Beal K."/>
            <person name="Nozawa M."/>
            <person name="Li Q."/>
            <person name="Wang J."/>
            <person name="Zhang H."/>
            <person name="Yu L."/>
            <person name="Shigenobu S."/>
            <person name="Wang J."/>
            <person name="Liu J."/>
            <person name="Flicek P."/>
            <person name="Searle S."/>
            <person name="Wang J."/>
            <person name="Kuratani S."/>
            <person name="Yin Y."/>
            <person name="Aken B."/>
            <person name="Zhang G."/>
            <person name="Irie N."/>
        </authorList>
    </citation>
    <scope>NUCLEOTIDE SEQUENCE [LARGE SCALE GENOMIC DNA]</scope>
</reference>
<feature type="non-terminal residue" evidence="8">
    <location>
        <position position="1"/>
    </location>
</feature>